<organism evidence="1 2">
    <name type="scientific">Ixodes persulcatus</name>
    <name type="common">Taiga tick</name>
    <dbReference type="NCBI Taxonomy" id="34615"/>
    <lineage>
        <taxon>Eukaryota</taxon>
        <taxon>Metazoa</taxon>
        <taxon>Ecdysozoa</taxon>
        <taxon>Arthropoda</taxon>
        <taxon>Chelicerata</taxon>
        <taxon>Arachnida</taxon>
        <taxon>Acari</taxon>
        <taxon>Parasitiformes</taxon>
        <taxon>Ixodida</taxon>
        <taxon>Ixodoidea</taxon>
        <taxon>Ixodidae</taxon>
        <taxon>Ixodinae</taxon>
        <taxon>Ixodes</taxon>
    </lineage>
</organism>
<proteinExistence type="predicted"/>
<gene>
    <name evidence="1" type="ORF">HPB47_024953</name>
</gene>
<dbReference type="EMBL" id="JABSTQ010009566">
    <property type="protein sequence ID" value="KAG0428041.1"/>
    <property type="molecule type" value="Genomic_DNA"/>
</dbReference>
<keyword evidence="2" id="KW-1185">Reference proteome</keyword>
<protein>
    <submittedName>
        <fullName evidence="1">Uncharacterized protein</fullName>
    </submittedName>
</protein>
<reference evidence="1 2" key="1">
    <citation type="journal article" date="2020" name="Cell">
        <title>Large-Scale Comparative Analyses of Tick Genomes Elucidate Their Genetic Diversity and Vector Capacities.</title>
        <authorList>
            <consortium name="Tick Genome and Microbiome Consortium (TIGMIC)"/>
            <person name="Jia N."/>
            <person name="Wang J."/>
            <person name="Shi W."/>
            <person name="Du L."/>
            <person name="Sun Y."/>
            <person name="Zhan W."/>
            <person name="Jiang J.F."/>
            <person name="Wang Q."/>
            <person name="Zhang B."/>
            <person name="Ji P."/>
            <person name="Bell-Sakyi L."/>
            <person name="Cui X.M."/>
            <person name="Yuan T.T."/>
            <person name="Jiang B.G."/>
            <person name="Yang W.F."/>
            <person name="Lam T.T."/>
            <person name="Chang Q.C."/>
            <person name="Ding S.J."/>
            <person name="Wang X.J."/>
            <person name="Zhu J.G."/>
            <person name="Ruan X.D."/>
            <person name="Zhao L."/>
            <person name="Wei J.T."/>
            <person name="Ye R.Z."/>
            <person name="Que T.C."/>
            <person name="Du C.H."/>
            <person name="Zhou Y.H."/>
            <person name="Cheng J.X."/>
            <person name="Dai P.F."/>
            <person name="Guo W.B."/>
            <person name="Han X.H."/>
            <person name="Huang E.J."/>
            <person name="Li L.F."/>
            <person name="Wei W."/>
            <person name="Gao Y.C."/>
            <person name="Liu J.Z."/>
            <person name="Shao H.Z."/>
            <person name="Wang X."/>
            <person name="Wang C.C."/>
            <person name="Yang T.C."/>
            <person name="Huo Q.B."/>
            <person name="Li W."/>
            <person name="Chen H.Y."/>
            <person name="Chen S.E."/>
            <person name="Zhou L.G."/>
            <person name="Ni X.B."/>
            <person name="Tian J.H."/>
            <person name="Sheng Y."/>
            <person name="Liu T."/>
            <person name="Pan Y.S."/>
            <person name="Xia L.Y."/>
            <person name="Li J."/>
            <person name="Zhao F."/>
            <person name="Cao W.C."/>
        </authorList>
    </citation>
    <scope>NUCLEOTIDE SEQUENCE [LARGE SCALE GENOMIC DNA]</scope>
    <source>
        <strain evidence="1">Iper-2018</strain>
    </source>
</reference>
<comment type="caution">
    <text evidence="1">The sequence shown here is derived from an EMBL/GenBank/DDBJ whole genome shotgun (WGS) entry which is preliminary data.</text>
</comment>
<accession>A0AC60Q569</accession>
<evidence type="ECO:0000313" key="2">
    <source>
        <dbReference type="Proteomes" id="UP000805193"/>
    </source>
</evidence>
<feature type="non-terminal residue" evidence="1">
    <location>
        <position position="261"/>
    </location>
</feature>
<evidence type="ECO:0000313" key="1">
    <source>
        <dbReference type="EMBL" id="KAG0428041.1"/>
    </source>
</evidence>
<name>A0AC60Q569_IXOPE</name>
<sequence>MERLQAKRTVSRAELLRLSEEVSALSTTEDLDPHLEDRIAEIRDELEALAKEIKQQDALIEPHVRDNAIAEEYGGVRKHQALITRTRTRLERLQRKNTTVGGTDNATACFISKLNLLRLRLRSLGLYIRKKTAHPGVASMLGYSPHNWSSIYRIMQTSRKEISQELRLMERLLPGIMTNLFGLRVDQLTSVRQVASSIPEQGRSEFLSAAVRSICYHPPPKTRKFPIRNAVEELRQKRLKLLESDKTGVFVVLDEGNYEEK</sequence>
<dbReference type="Proteomes" id="UP000805193">
    <property type="component" value="Unassembled WGS sequence"/>
</dbReference>